<dbReference type="InterPro" id="IPR012334">
    <property type="entry name" value="Pectin_lyas_fold"/>
</dbReference>
<keyword evidence="8" id="KW-1185">Reference proteome</keyword>
<dbReference type="PROSITE" id="PS00800">
    <property type="entry name" value="PECTINESTERASE_1"/>
    <property type="match status" value="1"/>
</dbReference>
<dbReference type="EMBL" id="WNXC01000001">
    <property type="protein sequence ID" value="MBB2147702.1"/>
    <property type="molecule type" value="Genomic_DNA"/>
</dbReference>
<evidence type="ECO:0000313" key="7">
    <source>
        <dbReference type="EMBL" id="MBB2147702.1"/>
    </source>
</evidence>
<evidence type="ECO:0000256" key="4">
    <source>
        <dbReference type="PROSITE-ProRule" id="PRU10040"/>
    </source>
</evidence>
<name>A0ABR6ERM2_9SPHI</name>
<keyword evidence="3 5" id="KW-0063">Aspartyl esterase</keyword>
<comment type="catalytic activity">
    <reaction evidence="5">
        <text>[(1-&gt;4)-alpha-D-galacturonosyl methyl ester](n) + n H2O = [(1-&gt;4)-alpha-D-galacturonosyl](n) + n methanol + n H(+)</text>
        <dbReference type="Rhea" id="RHEA:22380"/>
        <dbReference type="Rhea" id="RHEA-COMP:14570"/>
        <dbReference type="Rhea" id="RHEA-COMP:14573"/>
        <dbReference type="ChEBI" id="CHEBI:15377"/>
        <dbReference type="ChEBI" id="CHEBI:15378"/>
        <dbReference type="ChEBI" id="CHEBI:17790"/>
        <dbReference type="ChEBI" id="CHEBI:140522"/>
        <dbReference type="ChEBI" id="CHEBI:140523"/>
        <dbReference type="EC" id="3.1.1.11"/>
    </reaction>
</comment>
<comment type="caution">
    <text evidence="7">The sequence shown here is derived from an EMBL/GenBank/DDBJ whole genome shotgun (WGS) entry which is preliminary data.</text>
</comment>
<keyword evidence="5" id="KW-0732">Signal</keyword>
<feature type="active site" evidence="4">
    <location>
        <position position="180"/>
    </location>
</feature>
<sequence length="320" mass="35741">MGTSKKLILCLILFGLGMRTMAQNTAPDSFTVSKDGKGDFETIQAAINAVRDFSLQVVTIRIKKGVYKEKIVVPSWKTKVFLLGEDPQFTVISNGDYSGKAGFNTYNSYTMLVQGNDFRAENLTIENDAGPVGQAVALHAEGDRLMFKNCRFLGNQDTLFPAVDTSRQYYLDCYIEGTTDFIFGAATVVFERCHIHSKKNSYITAASTTAAQRFGFVFKDCKLTAAPGIEKVYLGRPWRPYANTVFINTDMDAHILPAGWRAWNENDNHKTSFYAEYASKGPGGLKEARIPWSNQLSKKEVKAYTLMNIFSGTSLWKPEQ</sequence>
<gene>
    <name evidence="7" type="ORF">GM920_02140</name>
</gene>
<dbReference type="EC" id="3.1.1.11" evidence="5"/>
<feature type="signal peptide" evidence="5">
    <location>
        <begin position="1"/>
        <end position="22"/>
    </location>
</feature>
<dbReference type="Proteomes" id="UP000636110">
    <property type="component" value="Unassembled WGS sequence"/>
</dbReference>
<protein>
    <recommendedName>
        <fullName evidence="5">Pectinesterase</fullName>
        <ecNumber evidence="5">3.1.1.11</ecNumber>
    </recommendedName>
</protein>
<organism evidence="7 8">
    <name type="scientific">Pedobacter gandavensis</name>
    <dbReference type="NCBI Taxonomy" id="2679963"/>
    <lineage>
        <taxon>Bacteria</taxon>
        <taxon>Pseudomonadati</taxon>
        <taxon>Bacteroidota</taxon>
        <taxon>Sphingobacteriia</taxon>
        <taxon>Sphingobacteriales</taxon>
        <taxon>Sphingobacteriaceae</taxon>
        <taxon>Pedobacter</taxon>
    </lineage>
</organism>
<accession>A0ABR6ERM2</accession>
<evidence type="ECO:0000256" key="1">
    <source>
        <dbReference type="ARBA" id="ARBA00008891"/>
    </source>
</evidence>
<feature type="domain" description="Pectinesterase catalytic" evidence="6">
    <location>
        <begin position="31"/>
        <end position="311"/>
    </location>
</feature>
<dbReference type="Gene3D" id="2.160.20.10">
    <property type="entry name" value="Single-stranded right-handed beta-helix, Pectin lyase-like"/>
    <property type="match status" value="1"/>
</dbReference>
<dbReference type="SUPFAM" id="SSF51126">
    <property type="entry name" value="Pectin lyase-like"/>
    <property type="match status" value="1"/>
</dbReference>
<evidence type="ECO:0000313" key="8">
    <source>
        <dbReference type="Proteomes" id="UP000636110"/>
    </source>
</evidence>
<comment type="pathway">
    <text evidence="5">Glycan metabolism; pectin degradation; 2-dehydro-3-deoxy-D-gluconate from pectin: step 1/5.</text>
</comment>
<evidence type="ECO:0000256" key="5">
    <source>
        <dbReference type="RuleBase" id="RU000589"/>
    </source>
</evidence>
<dbReference type="InterPro" id="IPR000070">
    <property type="entry name" value="Pectinesterase_cat"/>
</dbReference>
<dbReference type="InterPro" id="IPR018040">
    <property type="entry name" value="Pectinesterase_Tyr_AS"/>
</dbReference>
<keyword evidence="2 5" id="KW-0378">Hydrolase</keyword>
<evidence type="ECO:0000256" key="3">
    <source>
        <dbReference type="ARBA" id="ARBA00023085"/>
    </source>
</evidence>
<evidence type="ECO:0000256" key="2">
    <source>
        <dbReference type="ARBA" id="ARBA00022801"/>
    </source>
</evidence>
<dbReference type="Pfam" id="PF01095">
    <property type="entry name" value="Pectinesterase"/>
    <property type="match status" value="1"/>
</dbReference>
<dbReference type="InterPro" id="IPR011050">
    <property type="entry name" value="Pectin_lyase_fold/virulence"/>
</dbReference>
<feature type="chain" id="PRO_5044958316" description="Pectinesterase" evidence="5">
    <location>
        <begin position="23"/>
        <end position="320"/>
    </location>
</feature>
<dbReference type="PROSITE" id="PS00503">
    <property type="entry name" value="PECTINESTERASE_2"/>
    <property type="match status" value="1"/>
</dbReference>
<proteinExistence type="inferred from homology"/>
<comment type="similarity">
    <text evidence="1">Belongs to the pectinesterase family.</text>
</comment>
<evidence type="ECO:0000259" key="6">
    <source>
        <dbReference type="Pfam" id="PF01095"/>
    </source>
</evidence>
<reference evidence="7 8" key="1">
    <citation type="submission" date="2019-11" db="EMBL/GenBank/DDBJ databases">
        <title>Description of Pedobacter sp. LMG 31462T.</title>
        <authorList>
            <person name="Carlier A."/>
            <person name="Qi S."/>
            <person name="Vandamme P."/>
        </authorList>
    </citation>
    <scope>NUCLEOTIDE SEQUENCE [LARGE SCALE GENOMIC DNA]</scope>
    <source>
        <strain evidence="7 8">LMG 31462</strain>
    </source>
</reference>
<dbReference type="InterPro" id="IPR033131">
    <property type="entry name" value="Pectinesterase_Asp_AS"/>
</dbReference>
<dbReference type="PANTHER" id="PTHR31321">
    <property type="entry name" value="ACYL-COA THIOESTER HYDROLASE YBHC-RELATED"/>
    <property type="match status" value="1"/>
</dbReference>
<dbReference type="PANTHER" id="PTHR31321:SF57">
    <property type="entry name" value="PECTINESTERASE 53-RELATED"/>
    <property type="match status" value="1"/>
</dbReference>